<dbReference type="WBParaSite" id="scf7180000423383.g10866">
    <property type="protein sequence ID" value="scf7180000423383.g10866"/>
    <property type="gene ID" value="scf7180000423383.g10866"/>
</dbReference>
<evidence type="ECO:0000256" key="1">
    <source>
        <dbReference type="SAM" id="MobiDB-lite"/>
    </source>
</evidence>
<feature type="compositionally biased region" description="Polar residues" evidence="1">
    <location>
        <begin position="1"/>
        <end position="13"/>
    </location>
</feature>
<sequence>MRHCSFQHSTNNMSPSTHSIASITTTTSSPSETTDPSFQQFTTPIQDQQQRLFLPSLTNSPSTPTKGLRIEQVLQKLSKNKDVAVTDIVENQKKKLIFEKNNGGGGGNFGEATTSSISPVTTAIVVPPTPPTPQPPPTVIHPALALMQIQMLGQLASLSNQQRIFQQNNEQQQQQNCLKFLRQENSAFSINRNETTKSSSFSLIQPKEEENFILR</sequence>
<feature type="region of interest" description="Disordered" evidence="1">
    <location>
        <begin position="1"/>
        <end position="39"/>
    </location>
</feature>
<protein>
    <submittedName>
        <fullName evidence="3">Uncharacterized protein</fullName>
    </submittedName>
</protein>
<feature type="compositionally biased region" description="Low complexity" evidence="1">
    <location>
        <begin position="14"/>
        <end position="39"/>
    </location>
</feature>
<evidence type="ECO:0000313" key="3">
    <source>
        <dbReference type="WBParaSite" id="scf7180000423383.g10866"/>
    </source>
</evidence>
<reference evidence="3" key="1">
    <citation type="submission" date="2022-11" db="UniProtKB">
        <authorList>
            <consortium name="WormBaseParasite"/>
        </authorList>
    </citation>
    <scope>IDENTIFICATION</scope>
</reference>
<evidence type="ECO:0000313" key="2">
    <source>
        <dbReference type="Proteomes" id="UP000887560"/>
    </source>
</evidence>
<dbReference type="Proteomes" id="UP000887560">
    <property type="component" value="Unplaced"/>
</dbReference>
<proteinExistence type="predicted"/>
<organism evidence="2 3">
    <name type="scientific">Meloidogyne floridensis</name>
    <dbReference type="NCBI Taxonomy" id="298350"/>
    <lineage>
        <taxon>Eukaryota</taxon>
        <taxon>Metazoa</taxon>
        <taxon>Ecdysozoa</taxon>
        <taxon>Nematoda</taxon>
        <taxon>Chromadorea</taxon>
        <taxon>Rhabditida</taxon>
        <taxon>Tylenchina</taxon>
        <taxon>Tylenchomorpha</taxon>
        <taxon>Tylenchoidea</taxon>
        <taxon>Meloidogynidae</taxon>
        <taxon>Meloidogyninae</taxon>
        <taxon>Meloidogyne</taxon>
    </lineage>
</organism>
<name>A0A915P8F1_9BILA</name>
<dbReference type="AlphaFoldDB" id="A0A915P8F1"/>
<keyword evidence="2" id="KW-1185">Reference proteome</keyword>
<accession>A0A915P8F1</accession>